<dbReference type="Pfam" id="PF12836">
    <property type="entry name" value="HHH_3"/>
    <property type="match status" value="1"/>
</dbReference>
<dbReference type="Gene3D" id="1.10.150.320">
    <property type="entry name" value="Photosystem II 12 kDa extrinsic protein"/>
    <property type="match status" value="1"/>
</dbReference>
<dbReference type="InterPro" id="IPR010994">
    <property type="entry name" value="RuvA_2-like"/>
</dbReference>
<dbReference type="GO" id="GO:0015628">
    <property type="term" value="P:protein secretion by the type II secretion system"/>
    <property type="evidence" value="ECO:0007669"/>
    <property type="project" value="TreeGrafter"/>
</dbReference>
<sequence>MEWNIERNPRMIAALVCLLLGVVVLGFGFAPYLGLNQAAPPAFDDAFDDFVAVAPPAPTLPVELIVYVSGSVNHPDVYRLPEGARVKDAIVAAGGFREDAATDQINLAAPLSDAGHIHIPMLVASDSPEAAVVAVGSAAAPQGPQLININRASQAELQSLPGIGAVLAERIVTRRETQGPFGSIEELRSVSGIGDKLYAQLEPLVSAGP</sequence>
<evidence type="ECO:0000256" key="1">
    <source>
        <dbReference type="SAM" id="Phobius"/>
    </source>
</evidence>
<dbReference type="SUPFAM" id="SSF47781">
    <property type="entry name" value="RuvA domain 2-like"/>
    <property type="match status" value="1"/>
</dbReference>
<keyword evidence="1" id="KW-0472">Membrane</keyword>
<dbReference type="PANTHER" id="PTHR21180:SF32">
    <property type="entry name" value="ENDONUCLEASE_EXONUCLEASE_PHOSPHATASE FAMILY DOMAIN-CONTAINING PROTEIN 1"/>
    <property type="match status" value="1"/>
</dbReference>
<feature type="transmembrane region" description="Helical" evidence="1">
    <location>
        <begin position="12"/>
        <end position="33"/>
    </location>
</feature>
<proteinExistence type="predicted"/>
<dbReference type="RefSeq" id="WP_097645146.1">
    <property type="nucleotide sequence ID" value="NZ_NQWI01000093.1"/>
</dbReference>
<dbReference type="PANTHER" id="PTHR21180">
    <property type="entry name" value="ENDONUCLEASE/EXONUCLEASE/PHOSPHATASE FAMILY DOMAIN-CONTAINING PROTEIN 1"/>
    <property type="match status" value="1"/>
</dbReference>
<keyword evidence="1" id="KW-0812">Transmembrane</keyword>
<dbReference type="OrthoDB" id="9790239at2"/>
<keyword evidence="4" id="KW-1185">Reference proteome</keyword>
<gene>
    <name evidence="3" type="ORF">CJ255_16215</name>
</gene>
<comment type="caution">
    <text evidence="3">The sequence shown here is derived from an EMBL/GenBank/DDBJ whole genome shotgun (WGS) entry which is preliminary data.</text>
</comment>
<dbReference type="Gene3D" id="3.10.560.10">
    <property type="entry name" value="Outer membrane lipoprotein wza domain like"/>
    <property type="match status" value="1"/>
</dbReference>
<accession>A0A2A6RGE8</accession>
<keyword evidence="1" id="KW-1133">Transmembrane helix</keyword>
<dbReference type="EMBL" id="NQWI01000093">
    <property type="protein sequence ID" value="PDW02013.1"/>
    <property type="molecule type" value="Genomic_DNA"/>
</dbReference>
<dbReference type="GO" id="GO:0015627">
    <property type="term" value="C:type II protein secretion system complex"/>
    <property type="evidence" value="ECO:0007669"/>
    <property type="project" value="TreeGrafter"/>
</dbReference>
<evidence type="ECO:0000259" key="2">
    <source>
        <dbReference type="Pfam" id="PF10531"/>
    </source>
</evidence>
<feature type="domain" description="Soluble ligand binding" evidence="2">
    <location>
        <begin position="65"/>
        <end position="109"/>
    </location>
</feature>
<protein>
    <recommendedName>
        <fullName evidence="2">Soluble ligand binding domain-containing protein</fullName>
    </recommendedName>
</protein>
<name>A0A2A6RGE8_9CHLR</name>
<organism evidence="3 4">
    <name type="scientific">Candidatus Viridilinea mediisalina</name>
    <dbReference type="NCBI Taxonomy" id="2024553"/>
    <lineage>
        <taxon>Bacteria</taxon>
        <taxon>Bacillati</taxon>
        <taxon>Chloroflexota</taxon>
        <taxon>Chloroflexia</taxon>
        <taxon>Chloroflexales</taxon>
        <taxon>Chloroflexineae</taxon>
        <taxon>Oscillochloridaceae</taxon>
        <taxon>Candidatus Viridilinea</taxon>
    </lineage>
</organism>
<reference evidence="4" key="1">
    <citation type="submission" date="2017-08" db="EMBL/GenBank/DDBJ databases">
        <authorList>
            <person name="Grouzdev D.S."/>
            <person name="Gaisin V.A."/>
            <person name="Rysina M.S."/>
            <person name="Gorlenko V.M."/>
        </authorList>
    </citation>
    <scope>NUCLEOTIDE SEQUENCE [LARGE SCALE GENOMIC DNA]</scope>
    <source>
        <strain evidence="4">Kir15-3F</strain>
    </source>
</reference>
<dbReference type="AlphaFoldDB" id="A0A2A6RGE8"/>
<dbReference type="InterPro" id="IPR051675">
    <property type="entry name" value="Endo/Exo/Phosphatase_dom_1"/>
</dbReference>
<evidence type="ECO:0000313" key="3">
    <source>
        <dbReference type="EMBL" id="PDW02013.1"/>
    </source>
</evidence>
<dbReference type="Proteomes" id="UP000220527">
    <property type="component" value="Unassembled WGS sequence"/>
</dbReference>
<dbReference type="Pfam" id="PF10531">
    <property type="entry name" value="SLBB"/>
    <property type="match status" value="1"/>
</dbReference>
<evidence type="ECO:0000313" key="4">
    <source>
        <dbReference type="Proteomes" id="UP000220527"/>
    </source>
</evidence>
<dbReference type="InterPro" id="IPR019554">
    <property type="entry name" value="Soluble_ligand-bd"/>
</dbReference>